<dbReference type="PROSITE" id="PS50035">
    <property type="entry name" value="PLD"/>
    <property type="match status" value="2"/>
</dbReference>
<reference evidence="14" key="1">
    <citation type="submission" date="2018-06" db="EMBL/GenBank/DDBJ databases">
        <authorList>
            <person name="Zhirakovskaya E."/>
        </authorList>
    </citation>
    <scope>NUCLEOTIDE SEQUENCE</scope>
</reference>
<keyword evidence="5 12" id="KW-0812">Transmembrane</keyword>
<dbReference type="CDD" id="cd09161">
    <property type="entry name" value="PLDc_PaCLS_like_2"/>
    <property type="match status" value="1"/>
</dbReference>
<keyword evidence="11" id="KW-1208">Phospholipid metabolism</keyword>
<accession>A0A3B1D927</accession>
<dbReference type="SMART" id="SM00155">
    <property type="entry name" value="PLDc"/>
    <property type="match status" value="2"/>
</dbReference>
<gene>
    <name evidence="14" type="ORF">MNBD_PLANCTO02-2357</name>
</gene>
<evidence type="ECO:0000259" key="13">
    <source>
        <dbReference type="PROSITE" id="PS50035"/>
    </source>
</evidence>
<evidence type="ECO:0000256" key="3">
    <source>
        <dbReference type="ARBA" id="ARBA00022516"/>
    </source>
</evidence>
<keyword evidence="9 12" id="KW-0472">Membrane</keyword>
<dbReference type="EC" id="2.7.8.-" evidence="14"/>
<dbReference type="Pfam" id="PF13091">
    <property type="entry name" value="PLDc_2"/>
    <property type="match status" value="2"/>
</dbReference>
<evidence type="ECO:0000256" key="6">
    <source>
        <dbReference type="ARBA" id="ARBA00022737"/>
    </source>
</evidence>
<keyword evidence="4 14" id="KW-0808">Transferase</keyword>
<keyword evidence="7 12" id="KW-1133">Transmembrane helix</keyword>
<proteinExistence type="inferred from homology"/>
<evidence type="ECO:0000256" key="7">
    <source>
        <dbReference type="ARBA" id="ARBA00022989"/>
    </source>
</evidence>
<protein>
    <submittedName>
        <fullName evidence="14">Cardiolipin synthase, ClsA</fullName>
        <ecNumber evidence="14">2.7.8.-</ecNumber>
    </submittedName>
</protein>
<dbReference type="SUPFAM" id="SSF56024">
    <property type="entry name" value="Phospholipase D/nuclease"/>
    <property type="match status" value="2"/>
</dbReference>
<organism evidence="14">
    <name type="scientific">hydrothermal vent metagenome</name>
    <dbReference type="NCBI Taxonomy" id="652676"/>
    <lineage>
        <taxon>unclassified sequences</taxon>
        <taxon>metagenomes</taxon>
        <taxon>ecological metagenomes</taxon>
    </lineage>
</organism>
<dbReference type="GO" id="GO:0008808">
    <property type="term" value="F:cardiolipin synthase activity"/>
    <property type="evidence" value="ECO:0007669"/>
    <property type="project" value="InterPro"/>
</dbReference>
<dbReference type="InterPro" id="IPR027379">
    <property type="entry name" value="CLS_N"/>
</dbReference>
<evidence type="ECO:0000256" key="8">
    <source>
        <dbReference type="ARBA" id="ARBA00023098"/>
    </source>
</evidence>
<feature type="transmembrane region" description="Helical" evidence="12">
    <location>
        <begin position="47"/>
        <end position="68"/>
    </location>
</feature>
<dbReference type="CDD" id="cd09155">
    <property type="entry name" value="PLDc_PaCLS_like_1"/>
    <property type="match status" value="1"/>
</dbReference>
<feature type="domain" description="PLD phosphodiesterase" evidence="13">
    <location>
        <begin position="401"/>
        <end position="428"/>
    </location>
</feature>
<evidence type="ECO:0000256" key="5">
    <source>
        <dbReference type="ARBA" id="ARBA00022692"/>
    </source>
</evidence>
<dbReference type="HAMAP" id="MF_00190">
    <property type="entry name" value="Cardiolipin_synth_ClsA"/>
    <property type="match status" value="1"/>
</dbReference>
<dbReference type="NCBIfam" id="TIGR04265">
    <property type="entry name" value="bac_cardiolipin"/>
    <property type="match status" value="1"/>
</dbReference>
<dbReference type="InterPro" id="IPR030840">
    <property type="entry name" value="CL_synthase_A"/>
</dbReference>
<dbReference type="EMBL" id="UOGL01000111">
    <property type="protein sequence ID" value="VAX37252.1"/>
    <property type="molecule type" value="Genomic_DNA"/>
</dbReference>
<keyword evidence="10" id="KW-0594">Phospholipid biosynthesis</keyword>
<dbReference type="InterPro" id="IPR022924">
    <property type="entry name" value="Cardiolipin_synthase"/>
</dbReference>
<keyword evidence="8" id="KW-0443">Lipid metabolism</keyword>
<dbReference type="GO" id="GO:0032049">
    <property type="term" value="P:cardiolipin biosynthetic process"/>
    <property type="evidence" value="ECO:0007669"/>
    <property type="project" value="InterPro"/>
</dbReference>
<evidence type="ECO:0000256" key="4">
    <source>
        <dbReference type="ARBA" id="ARBA00022679"/>
    </source>
</evidence>
<dbReference type="PANTHER" id="PTHR21248">
    <property type="entry name" value="CARDIOLIPIN SYNTHASE"/>
    <property type="match status" value="1"/>
</dbReference>
<evidence type="ECO:0000256" key="12">
    <source>
        <dbReference type="SAM" id="Phobius"/>
    </source>
</evidence>
<feature type="transmembrane region" description="Helical" evidence="12">
    <location>
        <begin position="15"/>
        <end position="35"/>
    </location>
</feature>
<dbReference type="InterPro" id="IPR001736">
    <property type="entry name" value="PLipase_D/transphosphatidylase"/>
</dbReference>
<keyword evidence="2" id="KW-1003">Cell membrane</keyword>
<dbReference type="GO" id="GO:0005886">
    <property type="term" value="C:plasma membrane"/>
    <property type="evidence" value="ECO:0007669"/>
    <property type="project" value="UniProtKB-SubCell"/>
</dbReference>
<evidence type="ECO:0000256" key="10">
    <source>
        <dbReference type="ARBA" id="ARBA00023209"/>
    </source>
</evidence>
<feature type="domain" description="PLD phosphodiesterase" evidence="13">
    <location>
        <begin position="226"/>
        <end position="253"/>
    </location>
</feature>
<dbReference type="Gene3D" id="3.30.870.10">
    <property type="entry name" value="Endonuclease Chain A"/>
    <property type="match status" value="2"/>
</dbReference>
<dbReference type="AlphaFoldDB" id="A0A3B1D927"/>
<dbReference type="PANTHER" id="PTHR21248:SF22">
    <property type="entry name" value="PHOSPHOLIPASE D"/>
    <property type="match status" value="1"/>
</dbReference>
<name>A0A3B1D927_9ZZZZ</name>
<keyword evidence="3" id="KW-0444">Lipid biosynthesis</keyword>
<dbReference type="Pfam" id="PF13396">
    <property type="entry name" value="PLDc_N"/>
    <property type="match status" value="1"/>
</dbReference>
<dbReference type="InterPro" id="IPR025202">
    <property type="entry name" value="PLD-like_dom"/>
</dbReference>
<evidence type="ECO:0000256" key="2">
    <source>
        <dbReference type="ARBA" id="ARBA00022475"/>
    </source>
</evidence>
<sequence length="488" mass="55669">MFIIAFEIPFTNIELIQLFGVLATFVYLLGIFSAIHAVMTVRTAQGTIAWAISLLTFPWVTLPLYWIFGRSKFEGYVNARRKGETKINHLVTDLAQSIPAFQSKLSGEASRFIPFERLARMPFTGGNYAKLLIDGQATFDAIFREIDGATDYILIEFFIVHNDQLGKELKERLIRKAKEKVRIYFLYDEVGSHKLPKSYIQELTTAGVDIRPFTTTRGGWKNRLQLNFRNHRKIVVVDGQAAFMGGLNVGDEYMGRDPNMGNWRDTHVKIIGPAVQCTQLAFIEDWFWASEELPKLNWEMEPSDISNMNGLILPTGPADRMETCGLFFVHAIHSAKKRLWITSPYFVPDSTVIAALQLAAVRGVDVRVMLPQKPDHLLVYLTSYVFLEKMDPVGVKIYRYHKGFMHQKVMLVDDDLAVVGTANLDNRSFRLNFEIAAIFSDRDFAAALAEMLEKDFSHSQQIDADELCQRPFWFRLAVRLSSLMSPIQ</sequence>
<evidence type="ECO:0000313" key="14">
    <source>
        <dbReference type="EMBL" id="VAX37252.1"/>
    </source>
</evidence>
<keyword evidence="6" id="KW-0677">Repeat</keyword>
<evidence type="ECO:0000256" key="9">
    <source>
        <dbReference type="ARBA" id="ARBA00023136"/>
    </source>
</evidence>
<comment type="subcellular location">
    <subcellularLocation>
        <location evidence="1">Cell membrane</location>
        <topology evidence="1">Multi-pass membrane protein</topology>
    </subcellularLocation>
</comment>
<dbReference type="FunFam" id="3.30.870.10:FF:000014">
    <property type="entry name" value="Cardiolipin synthase"/>
    <property type="match status" value="1"/>
</dbReference>
<evidence type="ECO:0000256" key="11">
    <source>
        <dbReference type="ARBA" id="ARBA00023264"/>
    </source>
</evidence>
<evidence type="ECO:0000256" key="1">
    <source>
        <dbReference type="ARBA" id="ARBA00004651"/>
    </source>
</evidence>